<dbReference type="OrthoDB" id="5188840at2"/>
<evidence type="ECO:0000259" key="2">
    <source>
        <dbReference type="Pfam" id="PF06468"/>
    </source>
</evidence>
<dbReference type="InterPro" id="IPR009465">
    <property type="entry name" value="Spondin_N"/>
</dbReference>
<dbReference type="STRING" id="1117647.M5M_06410"/>
<protein>
    <recommendedName>
        <fullName evidence="2">Spondin domain-containing protein</fullName>
    </recommendedName>
</protein>
<reference evidence="3 4" key="1">
    <citation type="journal article" date="2013" name="Genome Announc.">
        <title>Complete genome sequence of Simiduia agarivorans SA1(T), a marine bacterium able to degrade a variety of polysaccharides.</title>
        <authorList>
            <person name="Lin S.Y."/>
            <person name="Shieh W.Y."/>
            <person name="Chen J.S."/>
            <person name="Tang S.L."/>
        </authorList>
    </citation>
    <scope>NUCLEOTIDE SEQUENCE [LARGE SCALE GENOMIC DNA]</scope>
    <source>
        <strain evidence="4">DSM 21679 / JCM 13881 / BCRC 17597 / SA1</strain>
    </source>
</reference>
<dbReference type="Pfam" id="PF06468">
    <property type="entry name" value="Spond_N"/>
    <property type="match status" value="1"/>
</dbReference>
<accession>K4KX09</accession>
<dbReference type="NCBIfam" id="NF038123">
    <property type="entry name" value="NF038123_dom"/>
    <property type="match status" value="1"/>
</dbReference>
<evidence type="ECO:0000256" key="1">
    <source>
        <dbReference type="SAM" id="SignalP"/>
    </source>
</evidence>
<keyword evidence="4" id="KW-1185">Reference proteome</keyword>
<organism evidence="3 4">
    <name type="scientific">Simiduia agarivorans (strain DSM 21679 / JCM 13881 / BCRC 17597 / SA1)</name>
    <dbReference type="NCBI Taxonomy" id="1117647"/>
    <lineage>
        <taxon>Bacteria</taxon>
        <taxon>Pseudomonadati</taxon>
        <taxon>Pseudomonadota</taxon>
        <taxon>Gammaproteobacteria</taxon>
        <taxon>Cellvibrionales</taxon>
        <taxon>Cellvibrionaceae</taxon>
        <taxon>Simiduia</taxon>
    </lineage>
</organism>
<evidence type="ECO:0000313" key="3">
    <source>
        <dbReference type="EMBL" id="AFU98477.2"/>
    </source>
</evidence>
<dbReference type="InterPro" id="IPR038678">
    <property type="entry name" value="Spondin_N_sf"/>
</dbReference>
<evidence type="ECO:0000313" key="4">
    <source>
        <dbReference type="Proteomes" id="UP000000466"/>
    </source>
</evidence>
<dbReference type="EMBL" id="CP003746">
    <property type="protein sequence ID" value="AFU98477.2"/>
    <property type="molecule type" value="Genomic_DNA"/>
</dbReference>
<gene>
    <name evidence="3" type="ordered locus">M5M_06410</name>
</gene>
<feature type="domain" description="Spondin" evidence="2">
    <location>
        <begin position="53"/>
        <end position="179"/>
    </location>
</feature>
<sequence>MKRQLIYRIATLTALTFGLAACGNSDDDPTPPAPQLAERGYSIEVTNMTAGQPFSPLVVAAHTNATRLFTVGAAASVPLEQVAEAGDNAPLLATLADDSNVFAQAGGAGILMPGASETLMLDLELMEAQLVDIRISGLTMLVNTNDAITAAQNVDVTNLAVNDSITLTAVVYDAGTEANTETADTIPGPAAAGGAQEGFNAVRDDVRDQVHAHAGVVTADDGLGNSVLGAAHRFDNPAMRVVITRTQ</sequence>
<name>K4KX09_SIMAS</name>
<dbReference type="PROSITE" id="PS51257">
    <property type="entry name" value="PROKAR_LIPOPROTEIN"/>
    <property type="match status" value="1"/>
</dbReference>
<feature type="chain" id="PRO_5003880122" description="Spondin domain-containing protein" evidence="1">
    <location>
        <begin position="21"/>
        <end position="247"/>
    </location>
</feature>
<dbReference type="KEGG" id="saga:M5M_06410"/>
<dbReference type="HOGENOM" id="CLU_097554_0_0_6"/>
<feature type="signal peptide" evidence="1">
    <location>
        <begin position="1"/>
        <end position="20"/>
    </location>
</feature>
<dbReference type="AlphaFoldDB" id="K4KX09"/>
<dbReference type="Proteomes" id="UP000000466">
    <property type="component" value="Chromosome"/>
</dbReference>
<keyword evidence="1" id="KW-0732">Signal</keyword>
<dbReference type="eggNOG" id="ENOG5030GG2">
    <property type="taxonomic scope" value="Bacteria"/>
</dbReference>
<dbReference type="Gene3D" id="2.60.40.2130">
    <property type="entry name" value="F-spondin domain"/>
    <property type="match status" value="1"/>
</dbReference>
<proteinExistence type="predicted"/>
<dbReference type="RefSeq" id="WP_016389268.1">
    <property type="nucleotide sequence ID" value="NC_018868.3"/>
</dbReference>